<feature type="compositionally biased region" description="Basic residues" evidence="1">
    <location>
        <begin position="41"/>
        <end position="52"/>
    </location>
</feature>
<reference evidence="3 4" key="1">
    <citation type="journal article" date="2023" name="Nat. Commun.">
        <title>Origin of minicircular mitochondrial genomes in red algae.</title>
        <authorList>
            <person name="Lee Y."/>
            <person name="Cho C.H."/>
            <person name="Lee Y.M."/>
            <person name="Park S.I."/>
            <person name="Yang J.H."/>
            <person name="West J.A."/>
            <person name="Bhattacharya D."/>
            <person name="Yoon H.S."/>
        </authorList>
    </citation>
    <scope>NUCLEOTIDE SEQUENCE [LARGE SCALE GENOMIC DNA]</scope>
    <source>
        <strain evidence="3 4">CCMP1338</strain>
        <tissue evidence="3">Whole cell</tissue>
    </source>
</reference>
<gene>
    <name evidence="3" type="ORF">NDN08_001820</name>
</gene>
<protein>
    <recommendedName>
        <fullName evidence="2">Fe2OG dioxygenase domain-containing protein</fullName>
    </recommendedName>
</protein>
<dbReference type="InterPro" id="IPR005123">
    <property type="entry name" value="Oxoglu/Fe-dep_dioxygenase_dom"/>
</dbReference>
<dbReference type="PROSITE" id="PS51471">
    <property type="entry name" value="FE2OG_OXY"/>
    <property type="match status" value="1"/>
</dbReference>
<dbReference type="Proteomes" id="UP001157974">
    <property type="component" value="Unassembled WGS sequence"/>
</dbReference>
<dbReference type="PANTHER" id="PTHR31212">
    <property type="entry name" value="ALPHA-KETOGLUTARATE-DEPENDENT DIOXYGENASE ALKB HOMOLOG 3"/>
    <property type="match status" value="1"/>
</dbReference>
<dbReference type="InterPro" id="IPR027450">
    <property type="entry name" value="AlkB-like"/>
</dbReference>
<evidence type="ECO:0000256" key="1">
    <source>
        <dbReference type="SAM" id="MobiDB-lite"/>
    </source>
</evidence>
<evidence type="ECO:0000313" key="4">
    <source>
        <dbReference type="Proteomes" id="UP001157974"/>
    </source>
</evidence>
<dbReference type="InterPro" id="IPR032854">
    <property type="entry name" value="ALKBH3"/>
</dbReference>
<dbReference type="Gene3D" id="2.60.120.590">
    <property type="entry name" value="Alpha-ketoglutarate-dependent dioxygenase AlkB-like"/>
    <property type="match status" value="1"/>
</dbReference>
<dbReference type="SUPFAM" id="SSF51197">
    <property type="entry name" value="Clavaminate synthase-like"/>
    <property type="match status" value="1"/>
</dbReference>
<feature type="domain" description="Fe2OG dioxygenase" evidence="2">
    <location>
        <begin position="148"/>
        <end position="249"/>
    </location>
</feature>
<dbReference type="AlphaFoldDB" id="A0AAV8US11"/>
<proteinExistence type="predicted"/>
<dbReference type="GO" id="GO:0051213">
    <property type="term" value="F:dioxygenase activity"/>
    <property type="evidence" value="ECO:0007669"/>
    <property type="project" value="InterPro"/>
</dbReference>
<comment type="caution">
    <text evidence="3">The sequence shown here is derived from an EMBL/GenBank/DDBJ whole genome shotgun (WGS) entry which is preliminary data.</text>
</comment>
<accession>A0AAV8US11</accession>
<feature type="region of interest" description="Disordered" evidence="1">
    <location>
        <begin position="32"/>
        <end position="52"/>
    </location>
</feature>
<sequence length="270" mass="30652">MQLKCVKGDSLRRVTQTKLYFAQMKSKAEFGFLQPPSSSTTKKRNRPKVRGRRLSYEGVSSLPDCVTYEPAFLPPSHSEQLMKELMEVIPFRQEEIKIFGKLVKEPRLCAWYGGAYKYSGRALKENPLDSVPQLASLRDRISRKLDLDLNSVLINLYRDGSDYIGWHSDDERELGPSKDDIVVASLSLGAARDFRLKRKDGAGNPISITLESGSLLIMRGETQKLWKHMVPKTKNVQQPRINLTFRFLHQVSTGSPTPKDGQTKRAIVRT</sequence>
<dbReference type="GO" id="GO:0006307">
    <property type="term" value="P:DNA alkylation repair"/>
    <property type="evidence" value="ECO:0007669"/>
    <property type="project" value="InterPro"/>
</dbReference>
<dbReference type="EMBL" id="JAMWBK010000005">
    <property type="protein sequence ID" value="KAJ8905313.1"/>
    <property type="molecule type" value="Genomic_DNA"/>
</dbReference>
<evidence type="ECO:0000313" key="3">
    <source>
        <dbReference type="EMBL" id="KAJ8905313.1"/>
    </source>
</evidence>
<evidence type="ECO:0000259" key="2">
    <source>
        <dbReference type="PROSITE" id="PS51471"/>
    </source>
</evidence>
<organism evidence="3 4">
    <name type="scientific">Rhodosorus marinus</name>
    <dbReference type="NCBI Taxonomy" id="101924"/>
    <lineage>
        <taxon>Eukaryota</taxon>
        <taxon>Rhodophyta</taxon>
        <taxon>Stylonematophyceae</taxon>
        <taxon>Stylonematales</taxon>
        <taxon>Stylonemataceae</taxon>
        <taxon>Rhodosorus</taxon>
    </lineage>
</organism>
<dbReference type="PANTHER" id="PTHR31212:SF4">
    <property type="entry name" value="ALPHA-KETOGLUTARATE-DEPENDENT DIOXYGENASE ALKB HOMOLOG 3"/>
    <property type="match status" value="1"/>
</dbReference>
<keyword evidence="4" id="KW-1185">Reference proteome</keyword>
<dbReference type="InterPro" id="IPR037151">
    <property type="entry name" value="AlkB-like_sf"/>
</dbReference>
<dbReference type="Pfam" id="PF13532">
    <property type="entry name" value="2OG-FeII_Oxy_2"/>
    <property type="match status" value="1"/>
</dbReference>
<name>A0AAV8US11_9RHOD</name>